<evidence type="ECO:0000313" key="3">
    <source>
        <dbReference type="Proteomes" id="UP001172102"/>
    </source>
</evidence>
<dbReference type="EMBL" id="JAUKUA010000001">
    <property type="protein sequence ID" value="KAK0730246.1"/>
    <property type="molecule type" value="Genomic_DNA"/>
</dbReference>
<dbReference type="PRINTS" id="PR00190">
    <property type="entry name" value="ACTIN"/>
</dbReference>
<keyword evidence="3" id="KW-1185">Reference proteome</keyword>
<dbReference type="SUPFAM" id="SSF53067">
    <property type="entry name" value="Actin-like ATPase domain"/>
    <property type="match status" value="2"/>
</dbReference>
<comment type="similarity">
    <text evidence="1">Belongs to the actin family.</text>
</comment>
<reference evidence="2" key="1">
    <citation type="submission" date="2023-06" db="EMBL/GenBank/DDBJ databases">
        <title>Genome-scale phylogeny and comparative genomics of the fungal order Sordariales.</title>
        <authorList>
            <consortium name="Lawrence Berkeley National Laboratory"/>
            <person name="Hensen N."/>
            <person name="Bonometti L."/>
            <person name="Westerberg I."/>
            <person name="Brannstrom I.O."/>
            <person name="Guillou S."/>
            <person name="Cros-Aarteil S."/>
            <person name="Calhoun S."/>
            <person name="Haridas S."/>
            <person name="Kuo A."/>
            <person name="Mondo S."/>
            <person name="Pangilinan J."/>
            <person name="Riley R."/>
            <person name="Labutti K."/>
            <person name="Andreopoulos B."/>
            <person name="Lipzen A."/>
            <person name="Chen C."/>
            <person name="Yanf M."/>
            <person name="Daum C."/>
            <person name="Ng V."/>
            <person name="Clum A."/>
            <person name="Steindorff A."/>
            <person name="Ohm R."/>
            <person name="Martin F."/>
            <person name="Silar P."/>
            <person name="Natvig D."/>
            <person name="Lalanne C."/>
            <person name="Gautier V."/>
            <person name="Ament-Velasquez S.L."/>
            <person name="Kruys A."/>
            <person name="Hutchinson M.I."/>
            <person name="Powell A.J."/>
            <person name="Barry K."/>
            <person name="Miller A.N."/>
            <person name="Grigoriev I.V."/>
            <person name="Debuchy R."/>
            <person name="Gladieux P."/>
            <person name="Thoren M.H."/>
            <person name="Johannesson H."/>
        </authorList>
    </citation>
    <scope>NUCLEOTIDE SEQUENCE</scope>
    <source>
        <strain evidence="2">SMH4607-1</strain>
    </source>
</reference>
<evidence type="ECO:0000256" key="1">
    <source>
        <dbReference type="RuleBase" id="RU000487"/>
    </source>
</evidence>
<accession>A0AA40B9M9</accession>
<dbReference type="InterPro" id="IPR004000">
    <property type="entry name" value="Actin"/>
</dbReference>
<organism evidence="2 3">
    <name type="scientific">Lasiosphaeris hirsuta</name>
    <dbReference type="NCBI Taxonomy" id="260670"/>
    <lineage>
        <taxon>Eukaryota</taxon>
        <taxon>Fungi</taxon>
        <taxon>Dikarya</taxon>
        <taxon>Ascomycota</taxon>
        <taxon>Pezizomycotina</taxon>
        <taxon>Sordariomycetes</taxon>
        <taxon>Sordariomycetidae</taxon>
        <taxon>Sordariales</taxon>
        <taxon>Lasiosphaeriaceae</taxon>
        <taxon>Lasiosphaeris</taxon>
    </lineage>
</organism>
<gene>
    <name evidence="2" type="ORF">B0H67DRAFT_596439</name>
</gene>
<dbReference type="PANTHER" id="PTHR11937">
    <property type="entry name" value="ACTIN"/>
    <property type="match status" value="1"/>
</dbReference>
<name>A0AA40B9M9_9PEZI</name>
<dbReference type="Pfam" id="PF00022">
    <property type="entry name" value="Actin"/>
    <property type="match status" value="2"/>
</dbReference>
<dbReference type="Gene3D" id="2.30.36.70">
    <property type="entry name" value="Actin, Chain A, domain 2"/>
    <property type="match status" value="1"/>
</dbReference>
<dbReference type="Proteomes" id="UP001172102">
    <property type="component" value="Unassembled WGS sequence"/>
</dbReference>
<evidence type="ECO:0000313" key="2">
    <source>
        <dbReference type="EMBL" id="KAK0730246.1"/>
    </source>
</evidence>
<dbReference type="Gene3D" id="3.30.420.40">
    <property type="match status" value="2"/>
</dbReference>
<dbReference type="FunFam" id="3.30.420.40:FF:000050">
    <property type="entry name" value="Actin, alpha skeletal muscle"/>
    <property type="match status" value="1"/>
</dbReference>
<proteinExistence type="inferred from homology"/>
<dbReference type="InterPro" id="IPR043129">
    <property type="entry name" value="ATPase_NBD"/>
</dbReference>
<dbReference type="SMART" id="SM00268">
    <property type="entry name" value="ACTIN"/>
    <property type="match status" value="1"/>
</dbReference>
<protein>
    <submittedName>
        <fullName evidence="2">Actin, cytoplasmic</fullName>
    </submittedName>
</protein>
<comment type="caution">
    <text evidence="2">The sequence shown here is derived from an EMBL/GenBank/DDBJ whole genome shotgun (WGS) entry which is preliminary data.</text>
</comment>
<dbReference type="AlphaFoldDB" id="A0AA40B9M9"/>
<sequence>MPTEQATLVLDNSGSWRVKAGFAGENEPSVIFPSVVGRVKNYGYQIPLTQNLKDVYIGDEVEANMHRGLLVSHPTENSLVRHWEDMEKVWDHALCNELKAEPEDHPLLMVDRADHGRDSRRMTTQIVFESFNVPSFYPVYAEVLSIFASGRTTGLNIHSSDTFTSFTPVYEGIALQHRPNRSQFGGRDMTTYLQKCLSWNGHEVDTKVAKDIKESLCYIPLDYYNEFATGAVYKAQPYTLPDGQVILAADERVRPPQMLFEGMGASEEAHCSAVNMIHRCPEFIRVDLAANVVLSGGSMRFRGMQDRMRSEIQDRADPKWGPVRVVALDEGRYPAWTGGSLLASISTFSQMSISATEYNETGPSIVDRKCISAVME</sequence>
<dbReference type="Gene3D" id="3.90.640.10">
    <property type="entry name" value="Actin, Chain A, domain 4"/>
    <property type="match status" value="1"/>
</dbReference>